<comment type="subcellular location">
    <subcellularLocation>
        <location evidence="2">Membrane</location>
    </subcellularLocation>
</comment>
<evidence type="ECO:0000256" key="14">
    <source>
        <dbReference type="SAM" id="Phobius"/>
    </source>
</evidence>
<keyword evidence="9" id="KW-0067">ATP-binding</keyword>
<dbReference type="Gene3D" id="1.10.287.130">
    <property type="match status" value="1"/>
</dbReference>
<gene>
    <name evidence="18" type="ORF">dnl_23680</name>
</gene>
<feature type="domain" description="Response regulatory" evidence="16">
    <location>
        <begin position="638"/>
        <end position="754"/>
    </location>
</feature>
<dbReference type="InterPro" id="IPR005467">
    <property type="entry name" value="His_kinase_dom"/>
</dbReference>
<protein>
    <recommendedName>
        <fullName evidence="3">histidine kinase</fullName>
        <ecNumber evidence="3">2.7.13.3</ecNumber>
    </recommendedName>
</protein>
<comment type="catalytic activity">
    <reaction evidence="1">
        <text>ATP + protein L-histidine = ADP + protein N-phospho-L-histidine.</text>
        <dbReference type="EC" id="2.7.13.3"/>
    </reaction>
</comment>
<dbReference type="GO" id="GO:0005524">
    <property type="term" value="F:ATP binding"/>
    <property type="evidence" value="ECO:0007669"/>
    <property type="project" value="UniProtKB-KW"/>
</dbReference>
<dbReference type="PRINTS" id="PR00344">
    <property type="entry name" value="BCTRLSENSOR"/>
</dbReference>
<dbReference type="Pfam" id="PF00512">
    <property type="entry name" value="HisKA"/>
    <property type="match status" value="1"/>
</dbReference>
<organism evidence="18 19">
    <name type="scientific">Desulfonema limicola</name>
    <dbReference type="NCBI Taxonomy" id="45656"/>
    <lineage>
        <taxon>Bacteria</taxon>
        <taxon>Pseudomonadati</taxon>
        <taxon>Thermodesulfobacteriota</taxon>
        <taxon>Desulfobacteria</taxon>
        <taxon>Desulfobacterales</taxon>
        <taxon>Desulfococcaceae</taxon>
        <taxon>Desulfonema</taxon>
    </lineage>
</organism>
<name>A0A975GGB7_9BACT</name>
<keyword evidence="4 13" id="KW-0597">Phosphoprotein</keyword>
<dbReference type="GO" id="GO:0000155">
    <property type="term" value="F:phosphorelay sensor kinase activity"/>
    <property type="evidence" value="ECO:0007669"/>
    <property type="project" value="InterPro"/>
</dbReference>
<dbReference type="Gene3D" id="3.40.50.2300">
    <property type="match status" value="1"/>
</dbReference>
<evidence type="ECO:0000256" key="1">
    <source>
        <dbReference type="ARBA" id="ARBA00000085"/>
    </source>
</evidence>
<dbReference type="Gene3D" id="6.10.340.10">
    <property type="match status" value="1"/>
</dbReference>
<dbReference type="InterPro" id="IPR003594">
    <property type="entry name" value="HATPase_dom"/>
</dbReference>
<reference evidence="18" key="1">
    <citation type="journal article" date="2021" name="Microb. Physiol.">
        <title>Proteogenomic Insights into the Physiology of Marine, Sulfate-Reducing, Filamentous Desulfonema limicola and Desulfonema magnum.</title>
        <authorList>
            <person name="Schnaars V."/>
            <person name="Wohlbrand L."/>
            <person name="Scheve S."/>
            <person name="Hinrichs C."/>
            <person name="Reinhardt R."/>
            <person name="Rabus R."/>
        </authorList>
    </citation>
    <scope>NUCLEOTIDE SEQUENCE</scope>
    <source>
        <strain evidence="18">5ac10</strain>
    </source>
</reference>
<evidence type="ECO:0000256" key="7">
    <source>
        <dbReference type="ARBA" id="ARBA00022741"/>
    </source>
</evidence>
<dbReference type="InterPro" id="IPR011006">
    <property type="entry name" value="CheY-like_superfamily"/>
</dbReference>
<keyword evidence="7" id="KW-0547">Nucleotide-binding</keyword>
<dbReference type="Pfam" id="PF00072">
    <property type="entry name" value="Response_reg"/>
    <property type="match status" value="1"/>
</dbReference>
<evidence type="ECO:0000256" key="12">
    <source>
        <dbReference type="ARBA" id="ARBA00023136"/>
    </source>
</evidence>
<dbReference type="PROSITE" id="PS50109">
    <property type="entry name" value="HIS_KIN"/>
    <property type="match status" value="1"/>
</dbReference>
<dbReference type="EC" id="2.7.13.3" evidence="3"/>
<dbReference type="InterPro" id="IPR036097">
    <property type="entry name" value="HisK_dim/P_sf"/>
</dbReference>
<dbReference type="InterPro" id="IPR003661">
    <property type="entry name" value="HisK_dim/P_dom"/>
</dbReference>
<dbReference type="SMART" id="SM00388">
    <property type="entry name" value="HisKA"/>
    <property type="match status" value="1"/>
</dbReference>
<dbReference type="InterPro" id="IPR036890">
    <property type="entry name" value="HATPase_C_sf"/>
</dbReference>
<dbReference type="CDD" id="cd00082">
    <property type="entry name" value="HisKA"/>
    <property type="match status" value="1"/>
</dbReference>
<evidence type="ECO:0000256" key="4">
    <source>
        <dbReference type="ARBA" id="ARBA00022553"/>
    </source>
</evidence>
<proteinExistence type="predicted"/>
<feature type="transmembrane region" description="Helical" evidence="14">
    <location>
        <begin position="12"/>
        <end position="34"/>
    </location>
</feature>
<evidence type="ECO:0000256" key="2">
    <source>
        <dbReference type="ARBA" id="ARBA00004370"/>
    </source>
</evidence>
<keyword evidence="19" id="KW-1185">Reference proteome</keyword>
<dbReference type="InterPro" id="IPR001789">
    <property type="entry name" value="Sig_transdc_resp-reg_receiver"/>
</dbReference>
<dbReference type="FunFam" id="3.30.565.10:FF:000010">
    <property type="entry name" value="Sensor histidine kinase RcsC"/>
    <property type="match status" value="1"/>
</dbReference>
<dbReference type="PROSITE" id="PS50885">
    <property type="entry name" value="HAMP"/>
    <property type="match status" value="1"/>
</dbReference>
<evidence type="ECO:0000256" key="13">
    <source>
        <dbReference type="PROSITE-ProRule" id="PRU00169"/>
    </source>
</evidence>
<dbReference type="SMART" id="SM00448">
    <property type="entry name" value="REC"/>
    <property type="match status" value="1"/>
</dbReference>
<dbReference type="Pfam" id="PF02518">
    <property type="entry name" value="HATPase_c"/>
    <property type="match status" value="1"/>
</dbReference>
<keyword evidence="5" id="KW-0808">Transferase</keyword>
<evidence type="ECO:0000256" key="5">
    <source>
        <dbReference type="ARBA" id="ARBA00022679"/>
    </source>
</evidence>
<feature type="transmembrane region" description="Helical" evidence="14">
    <location>
        <begin position="298"/>
        <end position="320"/>
    </location>
</feature>
<sequence length="851" mass="96760">MSNIKISIASKVLAGMVLVILITIISAGMLTITFQNFQKSFEDISNKKLPGLIGASRLIRETEQLIANAPDIITAKNQYILNRFAQDIEDKIRLREKLILPLYQAGISETDIKLLSGQFDLVFENLRMLIDITRRKAGTEYKSKHIFLRIYRISQNSPVNMKARPGTEPGLSDIWCGTLTQAVIDMFFAGRIYNERELNTVKKSFESKLEDINEIPLSTLKKPVRSFRLEIMKYGTGENNIFDLCRDLIVLQNQTEENLIQNKFLSGELVKTAGRIFSEIQADIIRQNILFDQDIRRILLMLITIPLFGIISVGLIYLYIRKSVVRRILILEKCMKEHVRGHPVPIPISGADEITGMAVSVDYFIQEIQQREDKLKHAKESAESANRAKSVFLATMSHELRTPLNGILGYVQILRNDLLLTSRQQDGLNIIEQSGKHLSSLISDVLDLAKIESGRIELYEDEFNLPVFLRSAGNIIKARAKQKGVEFYEEISDDLPERVCSDERRLRQVLLNLLGNAVKFTDRGKITLRAVPVGEHKTKIRFEVQDTGIGISPENLGKIFDPFHQAGDFKQRAEGTGLGLAISRNLVKIMGSDLNAESEQGKGSRFWFELELPEIKKETWKTFEHLQYITGIKGKPGKILIVDDNRENRLVFKDMLLPLGFETAQADNGNTGMAAVERFQPDALITDIIMPESDGFELIQKIRKHPVLNKIIIIAASASVYEEDHIKSMEAGADGFLPKPIESARLYEMLGKLMKIEWIYDEPCYEKTHSPEIILPDPETLELFLELAETGDVEELINQLDDLKRSDNKFTAFSEKLKKLAKGFKLNEIRRLIKEYLKTPDLNIEQDKQVE</sequence>
<keyword evidence="12 14" id="KW-0472">Membrane</keyword>
<dbReference type="FunFam" id="1.10.287.130:FF:000004">
    <property type="entry name" value="Ethylene receptor 1"/>
    <property type="match status" value="1"/>
</dbReference>
<dbReference type="SMART" id="SM00387">
    <property type="entry name" value="HATPase_c"/>
    <property type="match status" value="1"/>
</dbReference>
<dbReference type="EMBL" id="CP061799">
    <property type="protein sequence ID" value="QTA80082.1"/>
    <property type="molecule type" value="Genomic_DNA"/>
</dbReference>
<dbReference type="AlphaFoldDB" id="A0A975GGB7"/>
<dbReference type="KEGG" id="dli:dnl_23680"/>
<evidence type="ECO:0000313" key="18">
    <source>
        <dbReference type="EMBL" id="QTA80082.1"/>
    </source>
</evidence>
<dbReference type="SUPFAM" id="SSF47384">
    <property type="entry name" value="Homodimeric domain of signal transducing histidine kinase"/>
    <property type="match status" value="1"/>
</dbReference>
<evidence type="ECO:0000259" key="15">
    <source>
        <dbReference type="PROSITE" id="PS50109"/>
    </source>
</evidence>
<dbReference type="Proteomes" id="UP000663720">
    <property type="component" value="Chromosome"/>
</dbReference>
<evidence type="ECO:0000256" key="3">
    <source>
        <dbReference type="ARBA" id="ARBA00012438"/>
    </source>
</evidence>
<dbReference type="GO" id="GO:0016020">
    <property type="term" value="C:membrane"/>
    <property type="evidence" value="ECO:0007669"/>
    <property type="project" value="UniProtKB-SubCell"/>
</dbReference>
<feature type="domain" description="Histidine kinase" evidence="15">
    <location>
        <begin position="395"/>
        <end position="614"/>
    </location>
</feature>
<dbReference type="PANTHER" id="PTHR45339:SF1">
    <property type="entry name" value="HYBRID SIGNAL TRANSDUCTION HISTIDINE KINASE J"/>
    <property type="match status" value="1"/>
</dbReference>
<keyword evidence="6 14" id="KW-0812">Transmembrane</keyword>
<evidence type="ECO:0000256" key="9">
    <source>
        <dbReference type="ARBA" id="ARBA00022840"/>
    </source>
</evidence>
<evidence type="ECO:0000256" key="11">
    <source>
        <dbReference type="ARBA" id="ARBA00023012"/>
    </source>
</evidence>
<evidence type="ECO:0000256" key="6">
    <source>
        <dbReference type="ARBA" id="ARBA00022692"/>
    </source>
</evidence>
<dbReference type="CDD" id="cd16922">
    <property type="entry name" value="HATPase_EvgS-ArcB-TorS-like"/>
    <property type="match status" value="1"/>
</dbReference>
<dbReference type="PROSITE" id="PS50110">
    <property type="entry name" value="RESPONSE_REGULATORY"/>
    <property type="match status" value="1"/>
</dbReference>
<evidence type="ECO:0000256" key="8">
    <source>
        <dbReference type="ARBA" id="ARBA00022777"/>
    </source>
</evidence>
<dbReference type="RefSeq" id="WP_207691757.1">
    <property type="nucleotide sequence ID" value="NZ_CP061799.1"/>
</dbReference>
<keyword evidence="10 14" id="KW-1133">Transmembrane helix</keyword>
<evidence type="ECO:0000259" key="16">
    <source>
        <dbReference type="PROSITE" id="PS50110"/>
    </source>
</evidence>
<evidence type="ECO:0000259" key="17">
    <source>
        <dbReference type="PROSITE" id="PS50885"/>
    </source>
</evidence>
<accession>A0A975GGB7</accession>
<keyword evidence="8 18" id="KW-0418">Kinase</keyword>
<dbReference type="SUPFAM" id="SSF55874">
    <property type="entry name" value="ATPase domain of HSP90 chaperone/DNA topoisomerase II/histidine kinase"/>
    <property type="match status" value="1"/>
</dbReference>
<dbReference type="SUPFAM" id="SSF52172">
    <property type="entry name" value="CheY-like"/>
    <property type="match status" value="1"/>
</dbReference>
<keyword evidence="11" id="KW-0902">Two-component regulatory system</keyword>
<feature type="domain" description="HAMP" evidence="17">
    <location>
        <begin position="322"/>
        <end position="373"/>
    </location>
</feature>
<evidence type="ECO:0000256" key="10">
    <source>
        <dbReference type="ARBA" id="ARBA00022989"/>
    </source>
</evidence>
<dbReference type="InterPro" id="IPR003660">
    <property type="entry name" value="HAMP_dom"/>
</dbReference>
<feature type="modified residue" description="4-aspartylphosphate" evidence="13">
    <location>
        <position position="687"/>
    </location>
</feature>
<dbReference type="PANTHER" id="PTHR45339">
    <property type="entry name" value="HYBRID SIGNAL TRANSDUCTION HISTIDINE KINASE J"/>
    <property type="match status" value="1"/>
</dbReference>
<dbReference type="InterPro" id="IPR004358">
    <property type="entry name" value="Sig_transdc_His_kin-like_C"/>
</dbReference>
<evidence type="ECO:0000313" key="19">
    <source>
        <dbReference type="Proteomes" id="UP000663720"/>
    </source>
</evidence>
<dbReference type="Gene3D" id="3.30.565.10">
    <property type="entry name" value="Histidine kinase-like ATPase, C-terminal domain"/>
    <property type="match status" value="1"/>
</dbReference>